<evidence type="ECO:0008006" key="3">
    <source>
        <dbReference type="Google" id="ProtNLM"/>
    </source>
</evidence>
<sequence>MRSVMRIGINSFPFLCFLISTININLYYVFFILMFLMLL</sequence>
<accession>I3SJW1</accession>
<feature type="transmembrane region" description="Helical" evidence="1">
    <location>
        <begin position="12"/>
        <end position="38"/>
    </location>
</feature>
<evidence type="ECO:0000256" key="1">
    <source>
        <dbReference type="SAM" id="Phobius"/>
    </source>
</evidence>
<dbReference type="AlphaFoldDB" id="I3SJW1"/>
<organism evidence="2">
    <name type="scientific">Medicago truncatula</name>
    <name type="common">Barrel medic</name>
    <name type="synonym">Medicago tribuloides</name>
    <dbReference type="NCBI Taxonomy" id="3880"/>
    <lineage>
        <taxon>Eukaryota</taxon>
        <taxon>Viridiplantae</taxon>
        <taxon>Streptophyta</taxon>
        <taxon>Embryophyta</taxon>
        <taxon>Tracheophyta</taxon>
        <taxon>Spermatophyta</taxon>
        <taxon>Magnoliopsida</taxon>
        <taxon>eudicotyledons</taxon>
        <taxon>Gunneridae</taxon>
        <taxon>Pentapetalae</taxon>
        <taxon>rosids</taxon>
        <taxon>fabids</taxon>
        <taxon>Fabales</taxon>
        <taxon>Fabaceae</taxon>
        <taxon>Papilionoideae</taxon>
        <taxon>50 kb inversion clade</taxon>
        <taxon>NPAAA clade</taxon>
        <taxon>Hologalegina</taxon>
        <taxon>IRL clade</taxon>
        <taxon>Trifolieae</taxon>
        <taxon>Medicago</taxon>
    </lineage>
</organism>
<protein>
    <recommendedName>
        <fullName evidence="3">Transmembrane protein</fullName>
    </recommendedName>
</protein>
<keyword evidence="1" id="KW-0812">Transmembrane</keyword>
<proteinExistence type="evidence at transcript level"/>
<evidence type="ECO:0000313" key="2">
    <source>
        <dbReference type="EMBL" id="AFK40553.1"/>
    </source>
</evidence>
<reference evidence="2" key="1">
    <citation type="submission" date="2012-05" db="EMBL/GenBank/DDBJ databases">
        <authorList>
            <person name="Krishnakumar V."/>
            <person name="Cheung F."/>
            <person name="Xiao Y."/>
            <person name="Chan A."/>
            <person name="Moskal W.A."/>
            <person name="Town C.D."/>
        </authorList>
    </citation>
    <scope>NUCLEOTIDE SEQUENCE</scope>
</reference>
<keyword evidence="1" id="KW-1133">Transmembrane helix</keyword>
<dbReference type="EMBL" id="BT140758">
    <property type="protein sequence ID" value="AFK40553.1"/>
    <property type="molecule type" value="mRNA"/>
</dbReference>
<name>I3SJW1_MEDTR</name>
<keyword evidence="1" id="KW-0472">Membrane</keyword>